<feature type="region of interest" description="Disordered" evidence="1">
    <location>
        <begin position="51"/>
        <end position="72"/>
    </location>
</feature>
<evidence type="ECO:0008006" key="4">
    <source>
        <dbReference type="Google" id="ProtNLM"/>
    </source>
</evidence>
<gene>
    <name evidence="2" type="ORF">TL16_g07520</name>
</gene>
<name>A0A9W7EGC5_9STRA</name>
<evidence type="ECO:0000313" key="2">
    <source>
        <dbReference type="EMBL" id="GMH77762.1"/>
    </source>
</evidence>
<dbReference type="EMBL" id="BLQM01000238">
    <property type="protein sequence ID" value="GMH77762.1"/>
    <property type="molecule type" value="Genomic_DNA"/>
</dbReference>
<organism evidence="2 3">
    <name type="scientific">Triparma laevis f. inornata</name>
    <dbReference type="NCBI Taxonomy" id="1714386"/>
    <lineage>
        <taxon>Eukaryota</taxon>
        <taxon>Sar</taxon>
        <taxon>Stramenopiles</taxon>
        <taxon>Ochrophyta</taxon>
        <taxon>Bolidophyceae</taxon>
        <taxon>Parmales</taxon>
        <taxon>Triparmaceae</taxon>
        <taxon>Triparma</taxon>
    </lineage>
</organism>
<dbReference type="Proteomes" id="UP001162640">
    <property type="component" value="Unassembled WGS sequence"/>
</dbReference>
<evidence type="ECO:0000256" key="1">
    <source>
        <dbReference type="SAM" id="MobiDB-lite"/>
    </source>
</evidence>
<feature type="region of interest" description="Disordered" evidence="1">
    <location>
        <begin position="165"/>
        <end position="193"/>
    </location>
</feature>
<reference evidence="3" key="1">
    <citation type="journal article" date="2023" name="Commun. Biol.">
        <title>Genome analysis of Parmales, the sister group of diatoms, reveals the evolutionary specialization of diatoms from phago-mixotrophs to photoautotrophs.</title>
        <authorList>
            <person name="Ban H."/>
            <person name="Sato S."/>
            <person name="Yoshikawa S."/>
            <person name="Yamada K."/>
            <person name="Nakamura Y."/>
            <person name="Ichinomiya M."/>
            <person name="Sato N."/>
            <person name="Blanc-Mathieu R."/>
            <person name="Endo H."/>
            <person name="Kuwata A."/>
            <person name="Ogata H."/>
        </authorList>
    </citation>
    <scope>NUCLEOTIDE SEQUENCE [LARGE SCALE GENOMIC DNA]</scope>
</reference>
<comment type="caution">
    <text evidence="2">The sequence shown here is derived from an EMBL/GenBank/DDBJ whole genome shotgun (WGS) entry which is preliminary data.</text>
</comment>
<protein>
    <recommendedName>
        <fullName evidence="4">Plastid lipid-associated protein/fibrillin conserved domain-containing protein</fullName>
    </recommendedName>
</protein>
<feature type="compositionally biased region" description="Pro residues" evidence="1">
    <location>
        <begin position="182"/>
        <end position="192"/>
    </location>
</feature>
<feature type="compositionally biased region" description="Acidic residues" evidence="1">
    <location>
        <begin position="57"/>
        <end position="72"/>
    </location>
</feature>
<sequence length="498" mass="55612">MVESDDLTLSEFTTFWNAAPKFPGKEEVDVDGFEQIWRDISELFEDDDMLLGGGKEAEEEEKEDVDEEEEEEQELTIIFREISKDGYMDLPTLKEWDEVQNLLSENLISEREIDEIWRETGKAPGSENRLDVEGFLSFNLALDDLFYFDDLGEEEEEDMEVEAEGETEINTSTNIDQGIAPPDLPVSVPPNTPTNEVYSILTGNEPTSGLTFDDLEQWTDLKTMVDDGDVEVEELEEIFENLCSDKGLLDEKSFLQFDAAVEDLFEDADGDAPPDLNPLPNTPTSTPVLAPPSKPTSSSQDKQTLLSQLSSLSTTNSDPACLNADAPPPDILPLITSLSISPSNLLTSRPVTEKDLTGKWLLIYSNSGMIKFSRGLTGLATTLPNGKFMELTQTLTHNNYASDCLYLEKIDVGATIVEAEVDGDWNLRSSVSLLTGEACVIVNVEPLNVKHSKTTTRADHWKSVRCMNMLNLDYLDDDLRIMRGNTSLDTVFVWKRIE</sequence>
<proteinExistence type="predicted"/>
<evidence type="ECO:0000313" key="3">
    <source>
        <dbReference type="Proteomes" id="UP001162640"/>
    </source>
</evidence>
<feature type="region of interest" description="Disordered" evidence="1">
    <location>
        <begin position="267"/>
        <end position="306"/>
    </location>
</feature>
<dbReference type="AlphaFoldDB" id="A0A9W7EGC5"/>
<feature type="compositionally biased region" description="Low complexity" evidence="1">
    <location>
        <begin position="296"/>
        <end position="306"/>
    </location>
</feature>
<accession>A0A9W7EGC5</accession>